<feature type="region of interest" description="Disordered" evidence="1">
    <location>
        <begin position="667"/>
        <end position="694"/>
    </location>
</feature>
<feature type="compositionally biased region" description="Low complexity" evidence="1">
    <location>
        <begin position="543"/>
        <end position="556"/>
    </location>
</feature>
<reference evidence="3" key="1">
    <citation type="submission" date="2019-07" db="EMBL/GenBank/DDBJ databases">
        <title>Annotation for the trematode Paragonimus miyazaki's.</title>
        <authorList>
            <person name="Choi Y.-J."/>
        </authorList>
    </citation>
    <scope>NUCLEOTIDE SEQUENCE</scope>
    <source>
        <strain evidence="3">Japan</strain>
    </source>
</reference>
<dbReference type="OrthoDB" id="6255341at2759"/>
<dbReference type="SUPFAM" id="SSF51695">
    <property type="entry name" value="PLC-like phosphodiesterases"/>
    <property type="match status" value="1"/>
</dbReference>
<evidence type="ECO:0000259" key="2">
    <source>
        <dbReference type="PROSITE" id="PS50008"/>
    </source>
</evidence>
<dbReference type="GO" id="GO:0035556">
    <property type="term" value="P:intracellular signal transduction"/>
    <property type="evidence" value="ECO:0007669"/>
    <property type="project" value="InterPro"/>
</dbReference>
<feature type="compositionally biased region" description="Basic residues" evidence="1">
    <location>
        <begin position="1048"/>
        <end position="1057"/>
    </location>
</feature>
<dbReference type="Pfam" id="PF00388">
    <property type="entry name" value="PI-PLC-X"/>
    <property type="match status" value="1"/>
</dbReference>
<dbReference type="SMART" id="SM00148">
    <property type="entry name" value="PLCXc"/>
    <property type="match status" value="1"/>
</dbReference>
<feature type="region of interest" description="Disordered" evidence="1">
    <location>
        <begin position="1032"/>
        <end position="1085"/>
    </location>
</feature>
<feature type="region of interest" description="Disordered" evidence="1">
    <location>
        <begin position="188"/>
        <end position="209"/>
    </location>
</feature>
<dbReference type="GO" id="GO:0006629">
    <property type="term" value="P:lipid metabolic process"/>
    <property type="evidence" value="ECO:0007669"/>
    <property type="project" value="InterPro"/>
</dbReference>
<comment type="caution">
    <text evidence="3">The sequence shown here is derived from an EMBL/GenBank/DDBJ whole genome shotgun (WGS) entry which is preliminary data.</text>
</comment>
<feature type="region of interest" description="Disordered" evidence="1">
    <location>
        <begin position="477"/>
        <end position="498"/>
    </location>
</feature>
<evidence type="ECO:0000313" key="4">
    <source>
        <dbReference type="Proteomes" id="UP000822476"/>
    </source>
</evidence>
<sequence>MRTDIKTDIFVYPSVSKDSQCETNQTKATNMFINRNNRCSTDLYVPLELALDAIKNSVFITTDYPFLLILRFEQFSSVEQNHLAGLLQQYFGDCLLCPPLPKWVEPSTGQVFANLEKYTHTQYLPSPELLKRRILLSVVQLNTKSEHGAPLEPERTSPCGSQDEVPDTSRPVHTLPLTVVLTDPEGEEKIPKQDVASVGSSTQITPSTPWIINATGNNSRGFQPARSPLCESSQNRPAIYTSALKKCHATDTFQFHPRLARIISLPIPEPVPLLCQLLYKQHYLKNFTKPEISGRILNCSLLQPDERSANLRRSASERISGANLSENYVGRIVSSHQTQVTNKPEETNQLEIIACLSSLLFARTIQLAHRIRKKRLLRRLFTEAYGDRSYHRKQNKSNLNAKSQGVIPTVVNSKKAQNSCTVENESKPRRGSLVSGIRTWFVKRTTSPTNLSVEATARRPSLLSVTYDRARRLSNLSLFGHNKPNPAKSPSNTTESTASDFFNKFKTNQRLSFRGYSTNQHKTEDNTIRITQPVNSTQSNRQSAFSAHQESSTSSSHSEDEYKTMSKSNNKVSVSRRFGPYNSNEPQPNTTTSETMKKSRSFAKCSCSSGSRSSYGSSSDSLETSTKRQLRKLNPTTQVLKTNQNIAPLNRTESNYVRLEARTPNFAPINRRRTSSSSVSTSTETDETSFTSTDSYESVVSPCCQRNHSGMLDSEEDSFTDADDEPLTSCSGRISGSKQYPSPRTYENGFVCMGSNTKNVTANDHLDLNRTQWWLAATQEFQNSVPFKETIIPRGVLWRRTNQWLSRCRMVITSIRQVLRILPNQTSTKALAEYCKTHLIVVTPASPDFNWQTRQLIRSVGCQLLALTISVPGYGSHLSEPHPTLSVRRQISQHYFMEQSKLKYFGKVTGYILKPARMRLQTSVYVHRYPKEWLLRGLPPTVPDKLNRVGSDEASCLPPSRWNRWPTVSCTCCYDPLFEEAGPDYMRELYGQRLTKTGDFVAVRESMLPWNLSVQILRLMPHVNYNQENQETRNLVKKTSQRKPSTPHSKKLPRRYQRAASSAVCTEKQPRLHSSPKSIPNSASTENISHISNSVLSSEDTKSLPQKSIASDLKIEVDLISPPEKITRGVKLDYGLQFKSDSTFTSCANYPHGESFVPTPFKHAQTFQDFQSLTRLVQNSPRTEKVDLHGILSRSCTSFHTSHSDLFFHSLGIQRFEFTHLSPPEMTVFKLRACDSIKSTEPDRNVAVSLEGNASPLDKTATGYQHVRLSFNDNTPMTSGDNVTRNRSAQPPFNKHCLYHRYLHNLLGMIVFCKIELHVQTPASLGELVDTLSQEYSSRANSLNRQTASATNLALPKSLEASTSSLYKSQSRATSLLRLGIDPNQF</sequence>
<dbReference type="Gene3D" id="3.20.20.190">
    <property type="entry name" value="Phosphatidylinositol (PI) phosphodiesterase"/>
    <property type="match status" value="1"/>
</dbReference>
<dbReference type="InterPro" id="IPR017946">
    <property type="entry name" value="PLC-like_Pdiesterase_TIM-brl"/>
</dbReference>
<feature type="compositionally biased region" description="Basic and acidic residues" evidence="1">
    <location>
        <begin position="146"/>
        <end position="155"/>
    </location>
</feature>
<accession>A0A8S9YZG4</accession>
<feature type="compositionally biased region" description="Polar residues" evidence="1">
    <location>
        <begin position="488"/>
        <end position="498"/>
    </location>
</feature>
<feature type="compositionally biased region" description="Acidic residues" evidence="1">
    <location>
        <begin position="713"/>
        <end position="726"/>
    </location>
</feature>
<feature type="region of interest" description="Disordered" evidence="1">
    <location>
        <begin position="146"/>
        <end position="170"/>
    </location>
</feature>
<organism evidence="3 4">
    <name type="scientific">Paragonimus skrjabini miyazakii</name>
    <dbReference type="NCBI Taxonomy" id="59628"/>
    <lineage>
        <taxon>Eukaryota</taxon>
        <taxon>Metazoa</taxon>
        <taxon>Spiralia</taxon>
        <taxon>Lophotrochozoa</taxon>
        <taxon>Platyhelminthes</taxon>
        <taxon>Trematoda</taxon>
        <taxon>Digenea</taxon>
        <taxon>Plagiorchiida</taxon>
        <taxon>Troglotremata</taxon>
        <taxon>Troglotrematidae</taxon>
        <taxon>Paragonimus</taxon>
    </lineage>
</organism>
<feature type="compositionally biased region" description="Low complexity" evidence="1">
    <location>
        <begin position="675"/>
        <end position="694"/>
    </location>
</feature>
<dbReference type="EMBL" id="JTDE01000707">
    <property type="protein sequence ID" value="KAF7260545.1"/>
    <property type="molecule type" value="Genomic_DNA"/>
</dbReference>
<feature type="compositionally biased region" description="Polar residues" evidence="1">
    <location>
        <begin position="528"/>
        <end position="542"/>
    </location>
</feature>
<feature type="region of interest" description="Disordered" evidence="1">
    <location>
        <begin position="515"/>
        <end position="635"/>
    </location>
</feature>
<dbReference type="GO" id="GO:0004435">
    <property type="term" value="F:phosphatidylinositol-4,5-bisphosphate phospholipase C activity"/>
    <property type="evidence" value="ECO:0007669"/>
    <property type="project" value="InterPro"/>
</dbReference>
<name>A0A8S9YZG4_9TREM</name>
<dbReference type="PROSITE" id="PS50007">
    <property type="entry name" value="PIPLC_X_DOMAIN"/>
    <property type="match status" value="1"/>
</dbReference>
<dbReference type="InterPro" id="IPR000909">
    <property type="entry name" value="PLipase_C_PInositol-sp_X_dom"/>
</dbReference>
<feature type="compositionally biased region" description="Low complexity" evidence="1">
    <location>
        <begin position="602"/>
        <end position="624"/>
    </location>
</feature>
<evidence type="ECO:0000313" key="3">
    <source>
        <dbReference type="EMBL" id="KAF7260545.1"/>
    </source>
</evidence>
<feature type="compositionally biased region" description="Polar residues" evidence="1">
    <location>
        <begin position="581"/>
        <end position="594"/>
    </location>
</feature>
<protein>
    <recommendedName>
        <fullName evidence="2">PI-PLC Y-box domain-containing protein</fullName>
    </recommendedName>
</protein>
<evidence type="ECO:0000256" key="1">
    <source>
        <dbReference type="SAM" id="MobiDB-lite"/>
    </source>
</evidence>
<dbReference type="Proteomes" id="UP000822476">
    <property type="component" value="Unassembled WGS sequence"/>
</dbReference>
<dbReference type="PROSITE" id="PS50008">
    <property type="entry name" value="PIPLC_Y_DOMAIN"/>
    <property type="match status" value="1"/>
</dbReference>
<feature type="compositionally biased region" description="Polar residues" evidence="1">
    <location>
        <begin position="728"/>
        <end position="740"/>
    </location>
</feature>
<feature type="compositionally biased region" description="Polar residues" evidence="1">
    <location>
        <begin position="198"/>
        <end position="209"/>
    </location>
</feature>
<proteinExistence type="predicted"/>
<feature type="domain" description="PI-PLC Y-box" evidence="2">
    <location>
        <begin position="861"/>
        <end position="919"/>
    </location>
</feature>
<gene>
    <name evidence="3" type="ORF">EG68_02097</name>
</gene>
<feature type="region of interest" description="Disordered" evidence="1">
    <location>
        <begin position="710"/>
        <end position="740"/>
    </location>
</feature>
<keyword evidence="4" id="KW-1185">Reference proteome</keyword>
<feature type="compositionally biased region" description="Polar residues" evidence="1">
    <location>
        <begin position="1075"/>
        <end position="1085"/>
    </location>
</feature>
<dbReference type="InterPro" id="IPR001711">
    <property type="entry name" value="PLipase_C_Pinositol-sp_Y"/>
</dbReference>